<evidence type="ECO:0000313" key="3">
    <source>
        <dbReference type="EMBL" id="ELZ99635.1"/>
    </source>
</evidence>
<reference evidence="4 8" key="6">
    <citation type="submission" date="2019-04" db="EMBL/GenBank/DDBJ databases">
        <title>Methylomes of two halophilic Archaea, Haloarcula marismortui and Haloferax mediterranei.</title>
        <authorList>
            <person name="DasSarma S."/>
            <person name="DasSarma P."/>
            <person name="DasSarma S."/>
            <person name="Fomenkov A."/>
            <person name="Vincze T."/>
            <person name="Anton B.P."/>
            <person name="Roberts R.J."/>
        </authorList>
    </citation>
    <scope>NUCLEOTIDE SEQUENCE [LARGE SCALE GENOMIC DNA]</scope>
    <source>
        <strain evidence="4">ATCC 33500</strain>
        <strain evidence="8">ATCC 33500 / DSM 1411 / JCM 8866 / NBRC 14739 / NCIMB 2177 / R-4</strain>
    </source>
</reference>
<keyword evidence="6" id="KW-1185">Reference proteome</keyword>
<dbReference type="EMBL" id="CP001868">
    <property type="protein sequence ID" value="AFK20088.1"/>
    <property type="molecule type" value="Genomic_DNA"/>
</dbReference>
<protein>
    <recommendedName>
        <fullName evidence="9">STAS/SEC14 domain-containing protein</fullName>
    </recommendedName>
</protein>
<dbReference type="EMBL" id="CP007551">
    <property type="protein sequence ID" value="AHZ23464.1"/>
    <property type="molecule type" value="Genomic_DNA"/>
</dbReference>
<evidence type="ECO:0000313" key="5">
    <source>
        <dbReference type="Proteomes" id="UP000006469"/>
    </source>
</evidence>
<reference evidence="1" key="1">
    <citation type="journal article" date="2012" name="Appl. Environ. Microbiol.">
        <title>Identification of the haloarchaeal phasin (PhaP) that functions in polyhydroxyalkanoate accumulation and granule formation in Haloferax mediterranei.</title>
        <authorList>
            <person name="Cai S."/>
            <person name="Cai L."/>
            <person name="Liu H."/>
            <person name="Liu X."/>
            <person name="Han J."/>
            <person name="Zhou J."/>
            <person name="Xiang H."/>
        </authorList>
    </citation>
    <scope>NUCLEOTIDE SEQUENCE</scope>
    <source>
        <strain evidence="1">CGMCC 1.2087</strain>
    </source>
</reference>
<dbReference type="EMBL" id="CP039139">
    <property type="protein sequence ID" value="QCQ76468.1"/>
    <property type="molecule type" value="Genomic_DNA"/>
</dbReference>
<evidence type="ECO:0000313" key="2">
    <source>
        <dbReference type="EMBL" id="AHZ23464.1"/>
    </source>
</evidence>
<dbReference type="EMBL" id="AOLO01000011">
    <property type="protein sequence ID" value="ELZ99635.1"/>
    <property type="molecule type" value="Genomic_DNA"/>
</dbReference>
<gene>
    <name evidence="1" type="ordered locus">HFX_2403</name>
    <name evidence="2" type="ORF">BM92_12800</name>
    <name evidence="3" type="ORF">C439_13814</name>
    <name evidence="4" type="ORF">E6P09_14775</name>
</gene>
<evidence type="ECO:0000313" key="7">
    <source>
        <dbReference type="Proteomes" id="UP000027075"/>
    </source>
</evidence>
<dbReference type="RefSeq" id="WP_004059812.1">
    <property type="nucleotide sequence ID" value="NC_017941.2"/>
</dbReference>
<sequence>MAEINDDDWPIVTVTFDGGPAVQETEAFLTAFDGWLSRESEFAVLLEKQSFGGSKDETKEATKRRDEWLAANRAEIEQYCRGIAVVTESRTLFRLFKPVVKRLMGKKFGCPGVMYSSRSEAQQWLDERVGSH</sequence>
<dbReference type="Proteomes" id="UP000006469">
    <property type="component" value="Chromosome"/>
</dbReference>
<proteinExistence type="predicted"/>
<reference evidence="1" key="5">
    <citation type="submission" date="2014-05" db="EMBL/GenBank/DDBJ databases">
        <authorList>
            <person name="Wang L."/>
            <person name="Yang H."/>
            <person name="Xiang H."/>
        </authorList>
    </citation>
    <scope>NUCLEOTIDE SEQUENCE</scope>
    <source>
        <strain evidence="1">CGMCC 1.2087</strain>
    </source>
</reference>
<reference evidence="2 7" key="4">
    <citation type="submission" date="2014-04" db="EMBL/GenBank/DDBJ databases">
        <title>Transcriptional profiles of Haloferax mediterranei on the basis of nitrogen availability.</title>
        <authorList>
            <person name="Bautista V."/>
        </authorList>
    </citation>
    <scope>NUCLEOTIDE SEQUENCE [LARGE SCALE GENOMIC DNA]</scope>
    <source>
        <strain evidence="2">ATCC 33500</strain>
        <strain evidence="7">ATCC 33500 / DSM 1411 / JCM 8866 / NBRC 14739 / NCIMB 2177 / R-4</strain>
    </source>
</reference>
<dbReference type="KEGG" id="hme:HFX_2403"/>
<evidence type="ECO:0000313" key="1">
    <source>
        <dbReference type="EMBL" id="AFK20088.1"/>
    </source>
</evidence>
<accession>I3R778</accession>
<dbReference type="Proteomes" id="UP000299011">
    <property type="component" value="Chromosome"/>
</dbReference>
<evidence type="ECO:0000313" key="6">
    <source>
        <dbReference type="Proteomes" id="UP000011603"/>
    </source>
</evidence>
<dbReference type="PaxDb" id="523841-HFX_2403"/>
<dbReference type="AlphaFoldDB" id="I3R778"/>
<dbReference type="Proteomes" id="UP000027075">
    <property type="component" value="Chromosome"/>
</dbReference>
<dbReference type="GeneID" id="40157706"/>
<dbReference type="Proteomes" id="UP000011603">
    <property type="component" value="Unassembled WGS sequence"/>
</dbReference>
<reference evidence="1 5" key="2">
    <citation type="journal article" date="2012" name="J. Bacteriol.">
        <title>Complete genome sequence of the metabolically versatile halophilic archaeon Haloferax mediterranei, a poly(3-hydroxybutyrate-co-3-hydroxyvalerate) producer.</title>
        <authorList>
            <person name="Han J."/>
            <person name="Zhang F."/>
            <person name="Hou J."/>
            <person name="Liu X."/>
            <person name="Li M."/>
            <person name="Liu H."/>
            <person name="Cai L."/>
            <person name="Zhang B."/>
            <person name="Chen Y."/>
            <person name="Zhou J."/>
            <person name="Hu S."/>
            <person name="Xiang H."/>
        </authorList>
    </citation>
    <scope>NUCLEOTIDE SEQUENCE [LARGE SCALE GENOMIC DNA]</scope>
    <source>
        <strain evidence="5">ATCC 33500 / DSM 1411 / JCM 8866 / NBRC 14739 / NCIMB 2177 / R-4</strain>
        <strain evidence="1">CGMCC 1.2087</strain>
    </source>
</reference>
<dbReference type="HOGENOM" id="CLU_128585_0_0_2"/>
<name>I3R778_HALMT</name>
<reference evidence="3 6" key="3">
    <citation type="journal article" date="2014" name="PLoS Genet.">
        <title>Phylogenetically driven sequencing of extremely halophilic archaea reveals strategies for static and dynamic osmo-response.</title>
        <authorList>
            <person name="Becker E.A."/>
            <person name="Seitzer P.M."/>
            <person name="Tritt A."/>
            <person name="Larsen D."/>
            <person name="Krusor M."/>
            <person name="Yao A.I."/>
            <person name="Wu D."/>
            <person name="Madern D."/>
            <person name="Eisen J.A."/>
            <person name="Darling A.E."/>
            <person name="Facciotti M.T."/>
        </authorList>
    </citation>
    <scope>NUCLEOTIDE SEQUENCE [LARGE SCALE GENOMIC DNA]</scope>
    <source>
        <strain evidence="3">ATCC 33500</strain>
        <strain evidence="6">ATCC 33500 / DSM 1411 / JCM 8866 / NBRC 14739 / NCIMB 2177 / R-4</strain>
    </source>
</reference>
<organism evidence="1 5">
    <name type="scientific">Haloferax mediterranei (strain ATCC 33500 / DSM 1411 / JCM 8866 / NBRC 14739 / NCIMB 2177 / R-4)</name>
    <name type="common">Halobacterium mediterranei</name>
    <dbReference type="NCBI Taxonomy" id="523841"/>
    <lineage>
        <taxon>Archaea</taxon>
        <taxon>Methanobacteriati</taxon>
        <taxon>Methanobacteriota</taxon>
        <taxon>Stenosarchaea group</taxon>
        <taxon>Halobacteria</taxon>
        <taxon>Halobacteriales</taxon>
        <taxon>Haloferacaceae</taxon>
        <taxon>Haloferax</taxon>
    </lineage>
</organism>
<dbReference type="PATRIC" id="fig|523841.21.peg.2789"/>
<evidence type="ECO:0000313" key="8">
    <source>
        <dbReference type="Proteomes" id="UP000299011"/>
    </source>
</evidence>
<evidence type="ECO:0000313" key="4">
    <source>
        <dbReference type="EMBL" id="QCQ76468.1"/>
    </source>
</evidence>
<evidence type="ECO:0008006" key="9">
    <source>
        <dbReference type="Google" id="ProtNLM"/>
    </source>
</evidence>